<dbReference type="Proteomes" id="UP000250088">
    <property type="component" value="Chromosome"/>
</dbReference>
<name>A0A2Z2HXQ6_9EURY</name>
<keyword evidence="2" id="KW-1185">Reference proteome</keyword>
<sequence length="188" mass="19634">MNRREFVRVGLGTGFCAGLSTPAGCLDAARGLSWGTGVGSLHAPGAIRIGDRDPTDGHGVAALLLEDPGSEISADADLAVLGAIAGTNWDEHALVVAQISRPLEAASRVDFGPAEPERSGLRGLAVDADVRPWHETPADLTDADRLEYTAVRRVDRPRGLVPQTATITLHDLDGDPTGRLEASADDLS</sequence>
<dbReference type="KEGG" id="naj:B1756_08370"/>
<gene>
    <name evidence="1" type="ORF">B1756_08370</name>
</gene>
<evidence type="ECO:0000313" key="1">
    <source>
        <dbReference type="EMBL" id="ARS89754.1"/>
    </source>
</evidence>
<organism evidence="1 2">
    <name type="scientific">Natrarchaeobaculum aegyptiacum</name>
    <dbReference type="NCBI Taxonomy" id="745377"/>
    <lineage>
        <taxon>Archaea</taxon>
        <taxon>Methanobacteriati</taxon>
        <taxon>Methanobacteriota</taxon>
        <taxon>Stenosarchaea group</taxon>
        <taxon>Halobacteria</taxon>
        <taxon>Halobacteriales</taxon>
        <taxon>Natrialbaceae</taxon>
        <taxon>Natrarchaeobaculum</taxon>
    </lineage>
</organism>
<reference evidence="2" key="1">
    <citation type="submission" date="2017-02" db="EMBL/GenBank/DDBJ databases">
        <title>Natronthermophilus aegyptiacus gen. nov.,sp. nov., an aerobic, extremely halophilic alkalithermophilic archaeon isolated from the athalassohaline Wadi An Natrun, Egypt.</title>
        <authorList>
            <person name="Zhao B."/>
        </authorList>
    </citation>
    <scope>NUCLEOTIDE SEQUENCE [LARGE SCALE GENOMIC DNA]</scope>
    <source>
        <strain evidence="2">JW/NM-HA 15</strain>
    </source>
</reference>
<evidence type="ECO:0000313" key="2">
    <source>
        <dbReference type="Proteomes" id="UP000250088"/>
    </source>
</evidence>
<dbReference type="EMBL" id="CP019893">
    <property type="protein sequence ID" value="ARS89754.1"/>
    <property type="molecule type" value="Genomic_DNA"/>
</dbReference>
<dbReference type="GeneID" id="32894088"/>
<dbReference type="AlphaFoldDB" id="A0A2Z2HXQ6"/>
<dbReference type="OrthoDB" id="198052at2157"/>
<proteinExistence type="predicted"/>
<protein>
    <submittedName>
        <fullName evidence="1">Uncharacterized protein</fullName>
    </submittedName>
</protein>
<accession>A0A2Z2HXQ6</accession>
<dbReference type="RefSeq" id="WP_086888130.1">
    <property type="nucleotide sequence ID" value="NZ_CP019893.1"/>
</dbReference>